<keyword evidence="3 7" id="KW-1133">Transmembrane helix</keyword>
<feature type="transmembrane region" description="Helical" evidence="7">
    <location>
        <begin position="183"/>
        <end position="205"/>
    </location>
</feature>
<feature type="domain" description="Rhodopsin" evidence="8">
    <location>
        <begin position="4"/>
        <end position="207"/>
    </location>
</feature>
<comment type="subcellular location">
    <subcellularLocation>
        <location evidence="1">Membrane</location>
        <topology evidence="1">Multi-pass membrane protein</topology>
    </subcellularLocation>
</comment>
<accession>A0A9W8YEJ6</accession>
<evidence type="ECO:0000256" key="1">
    <source>
        <dbReference type="ARBA" id="ARBA00004141"/>
    </source>
</evidence>
<proteinExistence type="inferred from homology"/>
<evidence type="ECO:0000256" key="6">
    <source>
        <dbReference type="SAM" id="MobiDB-lite"/>
    </source>
</evidence>
<dbReference type="PANTHER" id="PTHR33048:SF156">
    <property type="entry name" value="INTEGRAL MEMBRANE PROTEIN"/>
    <property type="match status" value="1"/>
</dbReference>
<feature type="compositionally biased region" description="Basic and acidic residues" evidence="6">
    <location>
        <begin position="275"/>
        <end position="287"/>
    </location>
</feature>
<keyword evidence="4 7" id="KW-0472">Membrane</keyword>
<comment type="caution">
    <text evidence="9">The sequence shown here is derived from an EMBL/GenBank/DDBJ whole genome shotgun (WGS) entry which is preliminary data.</text>
</comment>
<protein>
    <recommendedName>
        <fullName evidence="8">Rhodopsin domain-containing protein</fullName>
    </recommendedName>
</protein>
<evidence type="ECO:0000256" key="2">
    <source>
        <dbReference type="ARBA" id="ARBA00022692"/>
    </source>
</evidence>
<feature type="transmembrane region" description="Helical" evidence="7">
    <location>
        <begin position="31"/>
        <end position="49"/>
    </location>
</feature>
<name>A0A9W8YEJ6_9PLEO</name>
<dbReference type="AlphaFoldDB" id="A0A9W8YEJ6"/>
<gene>
    <name evidence="9" type="ORF">N0V83_001055</name>
</gene>
<reference evidence="9" key="1">
    <citation type="submission" date="2022-10" db="EMBL/GenBank/DDBJ databases">
        <title>Tapping the CABI collections for fungal endophytes: first genome assemblies for Collariella, Neodidymelliopsis, Ascochyta clinopodiicola, Didymella pomorum, Didymosphaeria variabile, Neocosmospora piperis and Neocucurbitaria cava.</title>
        <authorList>
            <person name="Hill R."/>
        </authorList>
    </citation>
    <scope>NUCLEOTIDE SEQUENCE</scope>
    <source>
        <strain evidence="9">IMI 356814</strain>
    </source>
</reference>
<dbReference type="InterPro" id="IPR052337">
    <property type="entry name" value="SAT4-like"/>
</dbReference>
<dbReference type="InterPro" id="IPR049326">
    <property type="entry name" value="Rhodopsin_dom_fungi"/>
</dbReference>
<feature type="compositionally biased region" description="Basic and acidic residues" evidence="6">
    <location>
        <begin position="244"/>
        <end position="258"/>
    </location>
</feature>
<evidence type="ECO:0000256" key="4">
    <source>
        <dbReference type="ARBA" id="ARBA00023136"/>
    </source>
</evidence>
<feature type="region of interest" description="Disordered" evidence="6">
    <location>
        <begin position="219"/>
        <end position="238"/>
    </location>
</feature>
<evidence type="ECO:0000256" key="7">
    <source>
        <dbReference type="SAM" id="Phobius"/>
    </source>
</evidence>
<dbReference type="Pfam" id="PF20684">
    <property type="entry name" value="Fung_rhodopsin"/>
    <property type="match status" value="1"/>
</dbReference>
<evidence type="ECO:0000313" key="10">
    <source>
        <dbReference type="Proteomes" id="UP001140560"/>
    </source>
</evidence>
<dbReference type="PANTHER" id="PTHR33048">
    <property type="entry name" value="PTH11-LIKE INTEGRAL MEMBRANE PROTEIN (AFU_ORTHOLOGUE AFUA_5G11245)"/>
    <property type="match status" value="1"/>
</dbReference>
<dbReference type="OrthoDB" id="5329176at2759"/>
<dbReference type="EMBL" id="JAPEUY010000002">
    <property type="protein sequence ID" value="KAJ4375778.1"/>
    <property type="molecule type" value="Genomic_DNA"/>
</dbReference>
<feature type="region of interest" description="Disordered" evidence="6">
    <location>
        <begin position="244"/>
        <end position="308"/>
    </location>
</feature>
<dbReference type="Proteomes" id="UP001140560">
    <property type="component" value="Unassembled WGS sequence"/>
</dbReference>
<organism evidence="9 10">
    <name type="scientific">Neocucurbitaria cava</name>
    <dbReference type="NCBI Taxonomy" id="798079"/>
    <lineage>
        <taxon>Eukaryota</taxon>
        <taxon>Fungi</taxon>
        <taxon>Dikarya</taxon>
        <taxon>Ascomycota</taxon>
        <taxon>Pezizomycotina</taxon>
        <taxon>Dothideomycetes</taxon>
        <taxon>Pleosporomycetidae</taxon>
        <taxon>Pleosporales</taxon>
        <taxon>Pleosporineae</taxon>
        <taxon>Cucurbitariaceae</taxon>
        <taxon>Neocucurbitaria</taxon>
    </lineage>
</organism>
<sequence>MTKIGGVGHHVSAVPVTTFQTWLQLSKVLEFTYTPAVMFAKLAALILYYQVFELPKYRRIIIGIGVIIILQGVVAFILAFSICRPFRYFWTQAVDVHDGTCGNVMLFYKSYSIPSLVTDVAMLVLPWPILLKLKMPTPEKIGLILTFLAASLGIITCALRFSVFFTTPLFSDPTWYASGGPMIYALVEPSIYMIASILPTTRHLYRRMHRKARRAAELRYANSNSGPNNSSGHAQSAELEEIAHHDTSERGITRHVDIRQASTSSSQEELTMGEWYHDRQEWDKSNKPTDISWLEAQSSSSDRETTKR</sequence>
<feature type="transmembrane region" description="Helical" evidence="7">
    <location>
        <begin position="61"/>
        <end position="82"/>
    </location>
</feature>
<evidence type="ECO:0000259" key="8">
    <source>
        <dbReference type="Pfam" id="PF20684"/>
    </source>
</evidence>
<evidence type="ECO:0000256" key="3">
    <source>
        <dbReference type="ARBA" id="ARBA00022989"/>
    </source>
</evidence>
<keyword evidence="2 7" id="KW-0812">Transmembrane</keyword>
<feature type="compositionally biased region" description="Polar residues" evidence="6">
    <location>
        <begin position="260"/>
        <end position="269"/>
    </location>
</feature>
<feature type="transmembrane region" description="Helical" evidence="7">
    <location>
        <begin position="143"/>
        <end position="163"/>
    </location>
</feature>
<evidence type="ECO:0000313" key="9">
    <source>
        <dbReference type="EMBL" id="KAJ4375778.1"/>
    </source>
</evidence>
<dbReference type="GO" id="GO:0016020">
    <property type="term" value="C:membrane"/>
    <property type="evidence" value="ECO:0007669"/>
    <property type="project" value="UniProtKB-SubCell"/>
</dbReference>
<feature type="compositionally biased region" description="Low complexity" evidence="6">
    <location>
        <begin position="222"/>
        <end position="232"/>
    </location>
</feature>
<evidence type="ECO:0000256" key="5">
    <source>
        <dbReference type="ARBA" id="ARBA00038359"/>
    </source>
</evidence>
<keyword evidence="10" id="KW-1185">Reference proteome</keyword>
<comment type="similarity">
    <text evidence="5">Belongs to the SAT4 family.</text>
</comment>